<keyword evidence="9" id="KW-0406">Ion transport</keyword>
<feature type="transmembrane region" description="Helical" evidence="13">
    <location>
        <begin position="112"/>
        <end position="132"/>
    </location>
</feature>
<keyword evidence="6" id="KW-0631">Potassium channel</keyword>
<evidence type="ECO:0000256" key="3">
    <source>
        <dbReference type="ARBA" id="ARBA00022448"/>
    </source>
</evidence>
<evidence type="ECO:0000256" key="2">
    <source>
        <dbReference type="ARBA" id="ARBA00006920"/>
    </source>
</evidence>
<dbReference type="PANTHER" id="PTHR31462">
    <property type="entry name" value="ENDOSOMAL/LYSOSOMAL POTASSIUM CHANNEL TMEM175"/>
    <property type="match status" value="1"/>
</dbReference>
<feature type="transmembrane region" description="Helical" evidence="13">
    <location>
        <begin position="44"/>
        <end position="63"/>
    </location>
</feature>
<keyword evidence="3" id="KW-0813">Transport</keyword>
<evidence type="ECO:0000256" key="11">
    <source>
        <dbReference type="ARBA" id="ARBA00023303"/>
    </source>
</evidence>
<comment type="catalytic activity">
    <reaction evidence="12">
        <text>K(+)(in) = K(+)(out)</text>
        <dbReference type="Rhea" id="RHEA:29463"/>
        <dbReference type="ChEBI" id="CHEBI:29103"/>
    </reaction>
</comment>
<evidence type="ECO:0000256" key="5">
    <source>
        <dbReference type="ARBA" id="ARBA00022692"/>
    </source>
</evidence>
<keyword evidence="4" id="KW-0633">Potassium transport</keyword>
<feature type="transmembrane region" description="Helical" evidence="13">
    <location>
        <begin position="75"/>
        <end position="100"/>
    </location>
</feature>
<evidence type="ECO:0000256" key="7">
    <source>
        <dbReference type="ARBA" id="ARBA00022958"/>
    </source>
</evidence>
<keyword evidence="15" id="KW-1185">Reference proteome</keyword>
<keyword evidence="11" id="KW-0407">Ion channel</keyword>
<evidence type="ECO:0000256" key="12">
    <source>
        <dbReference type="ARBA" id="ARBA00034430"/>
    </source>
</evidence>
<dbReference type="PANTHER" id="PTHR31462:SF5">
    <property type="entry name" value="ENDOSOMAL_LYSOSOMAL PROTON CHANNEL TMEM175"/>
    <property type="match status" value="1"/>
</dbReference>
<keyword evidence="10 13" id="KW-0472">Membrane</keyword>
<evidence type="ECO:0000256" key="10">
    <source>
        <dbReference type="ARBA" id="ARBA00023136"/>
    </source>
</evidence>
<evidence type="ECO:0000256" key="6">
    <source>
        <dbReference type="ARBA" id="ARBA00022826"/>
    </source>
</evidence>
<evidence type="ECO:0000256" key="8">
    <source>
        <dbReference type="ARBA" id="ARBA00022989"/>
    </source>
</evidence>
<dbReference type="InterPro" id="IPR010617">
    <property type="entry name" value="TMEM175-like"/>
</dbReference>
<feature type="transmembrane region" description="Helical" evidence="13">
    <location>
        <begin position="153"/>
        <end position="184"/>
    </location>
</feature>
<organism evidence="14 15">
    <name type="scientific">Paraburkholderia sabiae</name>
    <dbReference type="NCBI Taxonomy" id="273251"/>
    <lineage>
        <taxon>Bacteria</taxon>
        <taxon>Pseudomonadati</taxon>
        <taxon>Pseudomonadota</taxon>
        <taxon>Betaproteobacteria</taxon>
        <taxon>Burkholderiales</taxon>
        <taxon>Burkholderiaceae</taxon>
        <taxon>Paraburkholderia</taxon>
    </lineage>
</organism>
<dbReference type="RefSeq" id="WP_201649628.1">
    <property type="nucleotide sequence ID" value="NZ_CAJHCS010000005.1"/>
</dbReference>
<protein>
    <submittedName>
        <fullName evidence="14">TMEM175 family protein</fullName>
    </submittedName>
</protein>
<comment type="similarity">
    <text evidence="2">Belongs to the TMEM175 family.</text>
</comment>
<accession>A0ABU9Q6F0</accession>
<reference evidence="14 15" key="1">
    <citation type="submission" date="2024-01" db="EMBL/GenBank/DDBJ databases">
        <title>The diversity of rhizobia nodulating Mimosa spp. in eleven states of Brazil covering several biomes is determined by host plant, location, and edaphic factors.</title>
        <authorList>
            <person name="Rouws L."/>
            <person name="Barauna A."/>
            <person name="Beukes C."/>
            <person name="De Faria S.M."/>
            <person name="Gross E."/>
            <person name="Dos Reis Junior F.B."/>
            <person name="Simon M."/>
            <person name="Maluk M."/>
            <person name="Odee D.W."/>
            <person name="Kenicer G."/>
            <person name="Young J.P.W."/>
            <person name="Reis V.M."/>
            <person name="Zilli J."/>
            <person name="James E.K."/>
        </authorList>
    </citation>
    <scope>NUCLEOTIDE SEQUENCE [LARGE SCALE GENOMIC DNA]</scope>
    <source>
        <strain evidence="14 15">JPY77</strain>
    </source>
</reference>
<proteinExistence type="inferred from homology"/>
<evidence type="ECO:0000256" key="13">
    <source>
        <dbReference type="SAM" id="Phobius"/>
    </source>
</evidence>
<evidence type="ECO:0000256" key="4">
    <source>
        <dbReference type="ARBA" id="ARBA00022538"/>
    </source>
</evidence>
<comment type="subcellular location">
    <subcellularLocation>
        <location evidence="1">Membrane</location>
        <topology evidence="1">Multi-pass membrane protein</topology>
    </subcellularLocation>
</comment>
<sequence>MNDSDVNLDRFSALSDGIFAVIITIMVLALKIPSRNDGRALLELWPDLVSYVVSYAFIAVVWLNHHHVFKHAVSLTGLLAWSNFANLFWISFIPFTTAWLASSRVAAVPLTAYATVFLLVEMTYMVLMYESFRQCPSDDAATLGRRRMQWIRAWIMVAVFAFAAIAFFLPALVRMVLLGAFLVLHTQPELLSNRKVASDFASKHGETENRAHPSSENRH</sequence>
<dbReference type="Proteomes" id="UP001494588">
    <property type="component" value="Unassembled WGS sequence"/>
</dbReference>
<feature type="transmembrane region" description="Helical" evidence="13">
    <location>
        <begin position="12"/>
        <end position="32"/>
    </location>
</feature>
<keyword evidence="5 13" id="KW-0812">Transmembrane</keyword>
<evidence type="ECO:0000313" key="15">
    <source>
        <dbReference type="Proteomes" id="UP001494588"/>
    </source>
</evidence>
<dbReference type="Pfam" id="PF06736">
    <property type="entry name" value="TMEM175"/>
    <property type="match status" value="1"/>
</dbReference>
<keyword evidence="8 13" id="KW-1133">Transmembrane helix</keyword>
<gene>
    <name evidence="14" type="ORF">V4C55_04725</name>
</gene>
<comment type="caution">
    <text evidence="14">The sequence shown here is derived from an EMBL/GenBank/DDBJ whole genome shotgun (WGS) entry which is preliminary data.</text>
</comment>
<keyword evidence="7" id="KW-0630">Potassium</keyword>
<evidence type="ECO:0000256" key="9">
    <source>
        <dbReference type="ARBA" id="ARBA00023065"/>
    </source>
</evidence>
<name>A0ABU9Q6F0_9BURK</name>
<evidence type="ECO:0000256" key="1">
    <source>
        <dbReference type="ARBA" id="ARBA00004141"/>
    </source>
</evidence>
<evidence type="ECO:0000313" key="14">
    <source>
        <dbReference type="EMBL" id="MEM5284996.1"/>
    </source>
</evidence>
<dbReference type="EMBL" id="JAZHGC010000003">
    <property type="protein sequence ID" value="MEM5284996.1"/>
    <property type="molecule type" value="Genomic_DNA"/>
</dbReference>